<comment type="caution">
    <text evidence="1">The sequence shown here is derived from an EMBL/GenBank/DDBJ whole genome shotgun (WGS) entry which is preliminary data.</text>
</comment>
<accession>A0ABQ5FL98</accession>
<reference evidence="1" key="1">
    <citation type="journal article" date="2022" name="Int. J. Mol. Sci.">
        <title>Draft Genome of Tanacetum Coccineum: Genomic Comparison of Closely Related Tanacetum-Family Plants.</title>
        <authorList>
            <person name="Yamashiro T."/>
            <person name="Shiraishi A."/>
            <person name="Nakayama K."/>
            <person name="Satake H."/>
        </authorList>
    </citation>
    <scope>NUCLEOTIDE SEQUENCE</scope>
</reference>
<evidence type="ECO:0000313" key="1">
    <source>
        <dbReference type="EMBL" id="GJT63492.1"/>
    </source>
</evidence>
<gene>
    <name evidence="1" type="ORF">Tco_1007025</name>
</gene>
<sequence>MGVVKGVIGWRTGVRIGVSVAGCFNVVCGGVGGVGIVSAGGDGGVIGEGGLKVAGQWLVVLGSIRVCVVFGVVCYTNEEWEGEVEADGEAEDAVAGGFLVVLLWCVCGELVGGVGGFGGLGCAICLAGCGGGGGLNDPEIVYKMTPHELYKFMKGDFPRLHLNDIEDMLLLVVQNRLFNLKGEDIVNLVAALQPYTTYSNPQGVIYLDMLERNRLMYSHELYKFSDSTLISVRDKLKDMLNNLEMGYTSVIPRRRWSNLYKKWSHIMVKDIDCQLLERRLMRSLEKYVGGREYGEDFRLL</sequence>
<reference evidence="1" key="2">
    <citation type="submission" date="2022-01" db="EMBL/GenBank/DDBJ databases">
        <authorList>
            <person name="Yamashiro T."/>
            <person name="Shiraishi A."/>
            <person name="Satake H."/>
            <person name="Nakayama K."/>
        </authorList>
    </citation>
    <scope>NUCLEOTIDE SEQUENCE</scope>
</reference>
<evidence type="ECO:0000313" key="2">
    <source>
        <dbReference type="Proteomes" id="UP001151760"/>
    </source>
</evidence>
<dbReference type="Proteomes" id="UP001151760">
    <property type="component" value="Unassembled WGS sequence"/>
</dbReference>
<protein>
    <submittedName>
        <fullName evidence="1">Uncharacterized protein</fullName>
    </submittedName>
</protein>
<keyword evidence="2" id="KW-1185">Reference proteome</keyword>
<organism evidence="1 2">
    <name type="scientific">Tanacetum coccineum</name>
    <dbReference type="NCBI Taxonomy" id="301880"/>
    <lineage>
        <taxon>Eukaryota</taxon>
        <taxon>Viridiplantae</taxon>
        <taxon>Streptophyta</taxon>
        <taxon>Embryophyta</taxon>
        <taxon>Tracheophyta</taxon>
        <taxon>Spermatophyta</taxon>
        <taxon>Magnoliopsida</taxon>
        <taxon>eudicotyledons</taxon>
        <taxon>Gunneridae</taxon>
        <taxon>Pentapetalae</taxon>
        <taxon>asterids</taxon>
        <taxon>campanulids</taxon>
        <taxon>Asterales</taxon>
        <taxon>Asteraceae</taxon>
        <taxon>Asteroideae</taxon>
        <taxon>Anthemideae</taxon>
        <taxon>Anthemidinae</taxon>
        <taxon>Tanacetum</taxon>
    </lineage>
</organism>
<proteinExistence type="predicted"/>
<name>A0ABQ5FL98_9ASTR</name>
<dbReference type="EMBL" id="BQNB010017465">
    <property type="protein sequence ID" value="GJT63492.1"/>
    <property type="molecule type" value="Genomic_DNA"/>
</dbReference>